<dbReference type="AlphaFoldDB" id="A0A3N4VFF8"/>
<reference evidence="9 10" key="1">
    <citation type="submission" date="2018-11" db="EMBL/GenBank/DDBJ databases">
        <title>Genomic Encyclopedia of Type Strains, Phase IV (KMG-IV): sequencing the most valuable type-strain genomes for metagenomic binning, comparative biology and taxonomic classification.</title>
        <authorList>
            <person name="Goeker M."/>
        </authorList>
    </citation>
    <scope>NUCLEOTIDE SEQUENCE [LARGE SCALE GENOMIC DNA]</scope>
    <source>
        <strain evidence="9 10">DSM 25623</strain>
    </source>
</reference>
<dbReference type="GO" id="GO:0008675">
    <property type="term" value="F:2-dehydro-3-deoxy-phosphogluconate aldolase activity"/>
    <property type="evidence" value="ECO:0007669"/>
    <property type="project" value="UniProtKB-EC"/>
</dbReference>
<comment type="catalytic activity">
    <reaction evidence="1">
        <text>2-dehydro-3-deoxy-6-phospho-D-gluconate = D-glyceraldehyde 3-phosphate + pyruvate</text>
        <dbReference type="Rhea" id="RHEA:17089"/>
        <dbReference type="ChEBI" id="CHEBI:15361"/>
        <dbReference type="ChEBI" id="CHEBI:57569"/>
        <dbReference type="ChEBI" id="CHEBI:59776"/>
        <dbReference type="EC" id="4.1.2.14"/>
    </reaction>
</comment>
<keyword evidence="6" id="KW-0456">Lyase</keyword>
<protein>
    <recommendedName>
        <fullName evidence="5">2-dehydro-3-deoxy-phosphogluconate aldolase</fullName>
        <ecNumber evidence="5">4.1.2.14</ecNumber>
    </recommendedName>
</protein>
<dbReference type="Proteomes" id="UP000269708">
    <property type="component" value="Unassembled WGS sequence"/>
</dbReference>
<accession>A0A3N4VFF8</accession>
<evidence type="ECO:0000256" key="3">
    <source>
        <dbReference type="ARBA" id="ARBA00006906"/>
    </source>
</evidence>
<evidence type="ECO:0000256" key="1">
    <source>
        <dbReference type="ARBA" id="ARBA00000654"/>
    </source>
</evidence>
<dbReference type="Pfam" id="PF01081">
    <property type="entry name" value="Aldolase"/>
    <property type="match status" value="1"/>
</dbReference>
<dbReference type="Gene3D" id="3.20.20.70">
    <property type="entry name" value="Aldolase class I"/>
    <property type="match status" value="1"/>
</dbReference>
<dbReference type="InterPro" id="IPR000887">
    <property type="entry name" value="Aldlse_KDPG_KHG"/>
</dbReference>
<keyword evidence="10" id="KW-1185">Reference proteome</keyword>
<dbReference type="RefSeq" id="WP_123771122.1">
    <property type="nucleotide sequence ID" value="NZ_RKQN01000004.1"/>
</dbReference>
<evidence type="ECO:0000256" key="7">
    <source>
        <dbReference type="ARBA" id="ARBA00023270"/>
    </source>
</evidence>
<dbReference type="EMBL" id="RKQN01000004">
    <property type="protein sequence ID" value="RPE75917.1"/>
    <property type="molecule type" value="Genomic_DNA"/>
</dbReference>
<dbReference type="InterPro" id="IPR013785">
    <property type="entry name" value="Aldolase_TIM"/>
</dbReference>
<dbReference type="PANTHER" id="PTHR30246">
    <property type="entry name" value="2-KETO-3-DEOXY-6-PHOSPHOGLUCONATE ALDOLASE"/>
    <property type="match status" value="1"/>
</dbReference>
<name>A0A3N4VFF8_9GAMM</name>
<organism evidence="9 10">
    <name type="scientific">Vulcaniibacterium tengchongense</name>
    <dbReference type="NCBI Taxonomy" id="1273429"/>
    <lineage>
        <taxon>Bacteria</taxon>
        <taxon>Pseudomonadati</taxon>
        <taxon>Pseudomonadota</taxon>
        <taxon>Gammaproteobacteria</taxon>
        <taxon>Lysobacterales</taxon>
        <taxon>Lysobacteraceae</taxon>
        <taxon>Vulcaniibacterium</taxon>
    </lineage>
</organism>
<dbReference type="InterPro" id="IPR031337">
    <property type="entry name" value="KDPG/KHG_AS_1"/>
</dbReference>
<dbReference type="PANTHER" id="PTHR30246:SF1">
    <property type="entry name" value="2-DEHYDRO-3-DEOXY-6-PHOSPHOGALACTONATE ALDOLASE-RELATED"/>
    <property type="match status" value="1"/>
</dbReference>
<dbReference type="OrthoDB" id="9805177at2"/>
<evidence type="ECO:0000256" key="4">
    <source>
        <dbReference type="ARBA" id="ARBA00011233"/>
    </source>
</evidence>
<comment type="similarity">
    <text evidence="3">Belongs to the KHG/KDPG aldolase family.</text>
</comment>
<evidence type="ECO:0000256" key="5">
    <source>
        <dbReference type="ARBA" id="ARBA00013063"/>
    </source>
</evidence>
<keyword evidence="7" id="KW-0704">Schiff base</keyword>
<dbReference type="CDD" id="cd00452">
    <property type="entry name" value="KDPG_aldolase"/>
    <property type="match status" value="1"/>
</dbReference>
<dbReference type="PROSITE" id="PS00159">
    <property type="entry name" value="ALDOLASE_KDPG_KHG_1"/>
    <property type="match status" value="1"/>
</dbReference>
<comment type="caution">
    <text evidence="9">The sequence shown here is derived from an EMBL/GenBank/DDBJ whole genome shotgun (WGS) entry which is preliminary data.</text>
</comment>
<proteinExistence type="inferred from homology"/>
<sequence>MSAVDEAPSPARALGGQRIVPVYTPRGADEALAVAQALWRGGIGAIEVTLRTPQALEAIAAIAQALPRMAVGAGTVLDAGQMRAARHAGARFAVSPGSLPELLALARELDLPYLPGVATSSELMAGLAAGYRCFKLFPAEPLGALGLLAAWQAPFPQARFCPTGGIGLARAREYLRRPNVLCLGGSWLTPDAALRAGDWAQVEALAREAAALAGA</sequence>
<dbReference type="EC" id="4.1.2.14" evidence="5"/>
<dbReference type="NCBIfam" id="TIGR01182">
    <property type="entry name" value="eda"/>
    <property type="match status" value="1"/>
</dbReference>
<dbReference type="PROSITE" id="PS00160">
    <property type="entry name" value="ALDOLASE_KDPG_KHG_2"/>
    <property type="match status" value="1"/>
</dbReference>
<dbReference type="SUPFAM" id="SSF51569">
    <property type="entry name" value="Aldolase"/>
    <property type="match status" value="1"/>
</dbReference>
<dbReference type="InterPro" id="IPR031338">
    <property type="entry name" value="KDPG/KHG_AS_2"/>
</dbReference>
<evidence type="ECO:0000256" key="6">
    <source>
        <dbReference type="ARBA" id="ARBA00023239"/>
    </source>
</evidence>
<evidence type="ECO:0000313" key="10">
    <source>
        <dbReference type="Proteomes" id="UP000269708"/>
    </source>
</evidence>
<evidence type="ECO:0000313" key="9">
    <source>
        <dbReference type="EMBL" id="RPE75917.1"/>
    </source>
</evidence>
<keyword evidence="8" id="KW-0119">Carbohydrate metabolism</keyword>
<comment type="subunit">
    <text evidence="4">Homotrimer.</text>
</comment>
<comment type="pathway">
    <text evidence="2">Carbohydrate acid metabolism; 2-dehydro-3-deoxy-D-gluconate degradation; D-glyceraldehyde 3-phosphate and pyruvate from 2-dehydro-3-deoxy-D-gluconate: step 2/2.</text>
</comment>
<evidence type="ECO:0000256" key="8">
    <source>
        <dbReference type="ARBA" id="ARBA00023277"/>
    </source>
</evidence>
<gene>
    <name evidence="9" type="ORF">EDC50_2818</name>
</gene>
<evidence type="ECO:0000256" key="2">
    <source>
        <dbReference type="ARBA" id="ARBA00004736"/>
    </source>
</evidence>